<dbReference type="EMBL" id="JAHRHY010000007">
    <property type="protein sequence ID" value="KAG9067840.1"/>
    <property type="molecule type" value="Genomic_DNA"/>
</dbReference>
<dbReference type="Gene3D" id="3.30.40.10">
    <property type="entry name" value="Zinc/RING finger domain, C3HC4 (zinc finger)"/>
    <property type="match status" value="1"/>
</dbReference>
<feature type="compositionally biased region" description="Polar residues" evidence="2">
    <location>
        <begin position="424"/>
        <end position="439"/>
    </location>
</feature>
<keyword evidence="3" id="KW-0472">Membrane</keyword>
<protein>
    <recommendedName>
        <fullName evidence="4">RING-type domain-containing protein</fullName>
    </recommendedName>
</protein>
<dbReference type="InterPro" id="IPR001841">
    <property type="entry name" value="Znf_RING"/>
</dbReference>
<evidence type="ECO:0000259" key="4">
    <source>
        <dbReference type="PROSITE" id="PS50089"/>
    </source>
</evidence>
<keyword evidence="1" id="KW-0863">Zinc-finger</keyword>
<evidence type="ECO:0000256" key="2">
    <source>
        <dbReference type="SAM" id="MobiDB-lite"/>
    </source>
</evidence>
<feature type="transmembrane region" description="Helical" evidence="3">
    <location>
        <begin position="175"/>
        <end position="208"/>
    </location>
</feature>
<proteinExistence type="predicted"/>
<dbReference type="PANTHER" id="PTHR46225:SF19">
    <property type="entry name" value="RING-TYPE DOMAIN-CONTAINING PROTEIN"/>
    <property type="match status" value="1"/>
</dbReference>
<reference evidence="5" key="1">
    <citation type="submission" date="2021-06" db="EMBL/GenBank/DDBJ databases">
        <title>Genome Sequence of Mortierella hyaline Strain SCG-10, a Cold-Adapted, Nitrate-Reducing Fungus Isolated from Soil in Minnesota, USA.</title>
        <authorList>
            <person name="Aldossari N."/>
        </authorList>
    </citation>
    <scope>NUCLEOTIDE SEQUENCE</scope>
    <source>
        <strain evidence="5">SCG-10</strain>
    </source>
</reference>
<dbReference type="InterPro" id="IPR013083">
    <property type="entry name" value="Znf_RING/FYVE/PHD"/>
</dbReference>
<dbReference type="GO" id="GO:0008270">
    <property type="term" value="F:zinc ion binding"/>
    <property type="evidence" value="ECO:0007669"/>
    <property type="project" value="UniProtKB-KW"/>
</dbReference>
<sequence length="457" mass="48646">MSIDRDRDQEAALSPPADGTLSRPRSVMDLAIDSAGGNPAGRQVRRNLMARFSDRWDTLPRNSRIILCLNGAMTLAKVVASTTVLIVDSNAQCASLNLTYLKVLIGLYAARSAMAFPFTVYSHLHPRVQGAPLTARDINLERQRTFMEVAGTCLFFLSNYFLFSGTTCREAAPAVFYLTVVYVVLGYIVILIPVILCLTVILCLPLVLRVMRYFNLGPVVGIKGATDEMIASIPIVKYRTPATARGSGGAEANQRQSESAINMSERAGAGTGTGTGTGTSTGTGAGAASSSHPGGQSAEIVADPMSSSSAAEEALRRQKGGLFGFFRKGKKGSSSGAAGKPQDAASPHASSSSAVEYLTLEDEQDAVCAICLCEYEDDEELRKMRCTHYFHKECVDEWLRLHRNCPLCKRDIEELAGLREPSGVGSSTSPAGVSPSTSTRGSAPAGPSSPPFRRATS</sequence>
<feature type="compositionally biased region" description="Basic and acidic residues" evidence="2">
    <location>
        <begin position="1"/>
        <end position="10"/>
    </location>
</feature>
<dbReference type="PANTHER" id="PTHR46225">
    <property type="entry name" value="C3H4 TYPE ZINC FINGER PROTEIN"/>
    <property type="match status" value="1"/>
</dbReference>
<dbReference type="SUPFAM" id="SSF57850">
    <property type="entry name" value="RING/U-box"/>
    <property type="match status" value="1"/>
</dbReference>
<dbReference type="CDD" id="cd16454">
    <property type="entry name" value="RING-H2_PA-TM-RING"/>
    <property type="match status" value="1"/>
</dbReference>
<comment type="caution">
    <text evidence="5">The sequence shown here is derived from an EMBL/GenBank/DDBJ whole genome shotgun (WGS) entry which is preliminary data.</text>
</comment>
<feature type="region of interest" description="Disordered" evidence="2">
    <location>
        <begin position="1"/>
        <end position="23"/>
    </location>
</feature>
<feature type="region of interest" description="Disordered" evidence="2">
    <location>
        <begin position="266"/>
        <end position="313"/>
    </location>
</feature>
<dbReference type="Pfam" id="PF13639">
    <property type="entry name" value="zf-RING_2"/>
    <property type="match status" value="1"/>
</dbReference>
<feature type="transmembrane region" description="Helical" evidence="3">
    <location>
        <begin position="99"/>
        <end position="124"/>
    </location>
</feature>
<keyword evidence="3" id="KW-1133">Transmembrane helix</keyword>
<evidence type="ECO:0000256" key="3">
    <source>
        <dbReference type="SAM" id="Phobius"/>
    </source>
</evidence>
<evidence type="ECO:0000256" key="1">
    <source>
        <dbReference type="PROSITE-ProRule" id="PRU00175"/>
    </source>
</evidence>
<feature type="compositionally biased region" description="Low complexity" evidence="2">
    <location>
        <begin position="440"/>
        <end position="457"/>
    </location>
</feature>
<feature type="domain" description="RING-type" evidence="4">
    <location>
        <begin position="368"/>
        <end position="409"/>
    </location>
</feature>
<evidence type="ECO:0000313" key="5">
    <source>
        <dbReference type="EMBL" id="KAG9067840.1"/>
    </source>
</evidence>
<evidence type="ECO:0000313" key="6">
    <source>
        <dbReference type="Proteomes" id="UP000707451"/>
    </source>
</evidence>
<feature type="compositionally biased region" description="Gly residues" evidence="2">
    <location>
        <begin position="269"/>
        <end position="285"/>
    </location>
</feature>
<dbReference type="SMART" id="SM00184">
    <property type="entry name" value="RING"/>
    <property type="match status" value="1"/>
</dbReference>
<keyword evidence="1" id="KW-0862">Zinc</keyword>
<feature type="region of interest" description="Disordered" evidence="2">
    <location>
        <begin position="419"/>
        <end position="457"/>
    </location>
</feature>
<name>A0A9P8BTN6_9FUNG</name>
<feature type="transmembrane region" description="Helical" evidence="3">
    <location>
        <begin position="65"/>
        <end position="87"/>
    </location>
</feature>
<keyword evidence="1" id="KW-0479">Metal-binding</keyword>
<feature type="transmembrane region" description="Helical" evidence="3">
    <location>
        <begin position="145"/>
        <end position="163"/>
    </location>
</feature>
<dbReference type="Proteomes" id="UP000707451">
    <property type="component" value="Unassembled WGS sequence"/>
</dbReference>
<organism evidence="5 6">
    <name type="scientific">Linnemannia hyalina</name>
    <dbReference type="NCBI Taxonomy" id="64524"/>
    <lineage>
        <taxon>Eukaryota</taxon>
        <taxon>Fungi</taxon>
        <taxon>Fungi incertae sedis</taxon>
        <taxon>Mucoromycota</taxon>
        <taxon>Mortierellomycotina</taxon>
        <taxon>Mortierellomycetes</taxon>
        <taxon>Mortierellales</taxon>
        <taxon>Mortierellaceae</taxon>
        <taxon>Linnemannia</taxon>
    </lineage>
</organism>
<dbReference type="PROSITE" id="PS50089">
    <property type="entry name" value="ZF_RING_2"/>
    <property type="match status" value="1"/>
</dbReference>
<accession>A0A9P8BTN6</accession>
<dbReference type="AlphaFoldDB" id="A0A9P8BTN6"/>
<keyword evidence="6" id="KW-1185">Reference proteome</keyword>
<gene>
    <name evidence="5" type="ORF">KI688_011428</name>
</gene>
<dbReference type="OrthoDB" id="8062037at2759"/>
<keyword evidence="3" id="KW-0812">Transmembrane</keyword>